<dbReference type="GO" id="GO:0016491">
    <property type="term" value="F:oxidoreductase activity"/>
    <property type="evidence" value="ECO:0007669"/>
    <property type="project" value="InterPro"/>
</dbReference>
<dbReference type="Gene3D" id="3.40.30.10">
    <property type="entry name" value="Glutaredoxin"/>
    <property type="match status" value="1"/>
</dbReference>
<evidence type="ECO:0000313" key="6">
    <source>
        <dbReference type="Proteomes" id="UP000248198"/>
    </source>
</evidence>
<dbReference type="AlphaFoldDB" id="A0A318UIN9"/>
<dbReference type="RefSeq" id="WP_110828415.1">
    <property type="nucleotide sequence ID" value="NZ_QKLU01000002.1"/>
</dbReference>
<dbReference type="InterPro" id="IPR013740">
    <property type="entry name" value="Redoxin"/>
</dbReference>
<keyword evidence="3" id="KW-0676">Redox-active center</keyword>
<name>A0A318UIN9_9SPHI</name>
<dbReference type="OrthoDB" id="9815205at2"/>
<evidence type="ECO:0000256" key="1">
    <source>
        <dbReference type="ARBA" id="ARBA00004196"/>
    </source>
</evidence>
<accession>A0A318UIN9</accession>
<keyword evidence="6" id="KW-1185">Reference proteome</keyword>
<keyword evidence="2" id="KW-0201">Cytochrome c-type biogenesis</keyword>
<dbReference type="PANTHER" id="PTHR42852">
    <property type="entry name" value="THIOL:DISULFIDE INTERCHANGE PROTEIN DSBE"/>
    <property type="match status" value="1"/>
</dbReference>
<gene>
    <name evidence="5" type="ORF">B0O44_102395</name>
</gene>
<dbReference type="InterPro" id="IPR013766">
    <property type="entry name" value="Thioredoxin_domain"/>
</dbReference>
<dbReference type="PROSITE" id="PS00194">
    <property type="entry name" value="THIOREDOXIN_1"/>
    <property type="match status" value="1"/>
</dbReference>
<dbReference type="EMBL" id="QKLU01000002">
    <property type="protein sequence ID" value="PYF75841.1"/>
    <property type="molecule type" value="Genomic_DNA"/>
</dbReference>
<dbReference type="InterPro" id="IPR050553">
    <property type="entry name" value="Thioredoxin_ResA/DsbE_sf"/>
</dbReference>
<protein>
    <submittedName>
        <fullName evidence="5">Thiol-disulfide isomerase/thioredoxin</fullName>
    </submittedName>
</protein>
<keyword evidence="5" id="KW-0413">Isomerase</keyword>
<dbReference type="Pfam" id="PF08534">
    <property type="entry name" value="Redoxin"/>
    <property type="match status" value="1"/>
</dbReference>
<dbReference type="InterPro" id="IPR036249">
    <property type="entry name" value="Thioredoxin-like_sf"/>
</dbReference>
<dbReference type="PANTHER" id="PTHR42852:SF17">
    <property type="entry name" value="THIOREDOXIN-LIKE PROTEIN HI_1115"/>
    <property type="match status" value="1"/>
</dbReference>
<feature type="domain" description="Thioredoxin" evidence="4">
    <location>
        <begin position="52"/>
        <end position="192"/>
    </location>
</feature>
<proteinExistence type="predicted"/>
<dbReference type="InterPro" id="IPR017937">
    <property type="entry name" value="Thioredoxin_CS"/>
</dbReference>
<reference evidence="5 6" key="1">
    <citation type="submission" date="2018-06" db="EMBL/GenBank/DDBJ databases">
        <title>Genomic Encyclopedia of Archaeal and Bacterial Type Strains, Phase II (KMG-II): from individual species to whole genera.</title>
        <authorList>
            <person name="Goeker M."/>
        </authorList>
    </citation>
    <scope>NUCLEOTIDE SEQUENCE [LARGE SCALE GENOMIC DNA]</scope>
    <source>
        <strain evidence="5 6">DSM 27372</strain>
    </source>
</reference>
<evidence type="ECO:0000256" key="2">
    <source>
        <dbReference type="ARBA" id="ARBA00022748"/>
    </source>
</evidence>
<dbReference type="GO" id="GO:0017004">
    <property type="term" value="P:cytochrome complex assembly"/>
    <property type="evidence" value="ECO:0007669"/>
    <property type="project" value="UniProtKB-KW"/>
</dbReference>
<dbReference type="CDD" id="cd02966">
    <property type="entry name" value="TlpA_like_family"/>
    <property type="match status" value="1"/>
</dbReference>
<dbReference type="GO" id="GO:0030313">
    <property type="term" value="C:cell envelope"/>
    <property type="evidence" value="ECO:0007669"/>
    <property type="project" value="UniProtKB-SubCell"/>
</dbReference>
<evidence type="ECO:0000313" key="5">
    <source>
        <dbReference type="EMBL" id="PYF75841.1"/>
    </source>
</evidence>
<evidence type="ECO:0000259" key="4">
    <source>
        <dbReference type="PROSITE" id="PS51352"/>
    </source>
</evidence>
<sequence length="193" mass="21894">MNKKINVSKYIWNSIFVVIVLVLLFVPPAKAYVIQGLMQMGLFKPQVTELNAQKPADLSGIKFKDAEGNITDLGDLKGKVIFLNFWATWCPPCQAEMPSVEKLYQQFSKDKNVVFLFVDADGNFEKSKKFMDRKKYNLPVYAIGGYIPEGIFKGALPTTVVFDKMARISYRGEGAANYSDKKFLDFMQKLSDM</sequence>
<comment type="subcellular location">
    <subcellularLocation>
        <location evidence="1">Cell envelope</location>
    </subcellularLocation>
</comment>
<comment type="caution">
    <text evidence="5">The sequence shown here is derived from an EMBL/GenBank/DDBJ whole genome shotgun (WGS) entry which is preliminary data.</text>
</comment>
<dbReference type="Proteomes" id="UP000248198">
    <property type="component" value="Unassembled WGS sequence"/>
</dbReference>
<organism evidence="5 6">
    <name type="scientific">Pedobacter nutrimenti</name>
    <dbReference type="NCBI Taxonomy" id="1241337"/>
    <lineage>
        <taxon>Bacteria</taxon>
        <taxon>Pseudomonadati</taxon>
        <taxon>Bacteroidota</taxon>
        <taxon>Sphingobacteriia</taxon>
        <taxon>Sphingobacteriales</taxon>
        <taxon>Sphingobacteriaceae</taxon>
        <taxon>Pedobacter</taxon>
    </lineage>
</organism>
<dbReference type="GO" id="GO:0016853">
    <property type="term" value="F:isomerase activity"/>
    <property type="evidence" value="ECO:0007669"/>
    <property type="project" value="UniProtKB-KW"/>
</dbReference>
<dbReference type="PROSITE" id="PS51352">
    <property type="entry name" value="THIOREDOXIN_2"/>
    <property type="match status" value="1"/>
</dbReference>
<dbReference type="SUPFAM" id="SSF52833">
    <property type="entry name" value="Thioredoxin-like"/>
    <property type="match status" value="1"/>
</dbReference>
<evidence type="ECO:0000256" key="3">
    <source>
        <dbReference type="ARBA" id="ARBA00023284"/>
    </source>
</evidence>